<dbReference type="SUPFAM" id="SSF53474">
    <property type="entry name" value="alpha/beta-Hydrolases"/>
    <property type="match status" value="1"/>
</dbReference>
<dbReference type="SUPFAM" id="SSF51604">
    <property type="entry name" value="Enolase C-terminal domain-like"/>
    <property type="match status" value="1"/>
</dbReference>
<keyword evidence="5" id="KW-0786">Thiamine pyrophosphate</keyword>
<dbReference type="InterPro" id="IPR011766">
    <property type="entry name" value="TPP_enzyme_TPP-bd"/>
</dbReference>
<dbReference type="InterPro" id="IPR004433">
    <property type="entry name" value="MenaQ_synth_MenD"/>
</dbReference>
<dbReference type="Pfam" id="PF02776">
    <property type="entry name" value="TPP_enzyme_N"/>
    <property type="match status" value="1"/>
</dbReference>
<sequence>MLLLVPVPVPVQSHFACSHPLFFSTTQFIIKRRNHLHLNLLHDKFPSKINYTCSQSQFQVTAIGTHNHGLVICADDEDENEEEEMRCLSVDLCLTRELGPCLSIKEGYAKLKEAISQSQKQLLLTDTNTSGSGVIHYRAYGFTGLNLSKDISSQGKDPNSFYLFIPQIELRELDGCSVLAATLIWDDSFSLSFESAVYFLQSCLDQMGHDISQTNFYERERWMSYNCAKHNVLLGDISHLVCLDGVVLAGIDNTRDKCMQKKELLTCDEYYVCISPTCTFTFNMFHYLNQSEFSIKECSNINMVWASLIVEELVRLGINYFCIAPGSRSSPLAINATRHPLANCISCYDERSLAFHALGYARGSQKPAVVITSSGTAVSNLLPAVVEASQNFVPIILLTADRPPELLECGADQAIDQFNHFGKFVKQFWNLSPPTDEIPARTVLTTIDSSVYLSTNSPMGPTHINCHFREPLHDSVLTWSTHCLTGLDHWLSNKKPYTKYINPQNLSICTNSDTLLDVLEIIKEASKGILVIGRLVSEADIWAVILLARQLSWPVAADVLSGLRVRRSFSSYSDIVFMDYMDHALLSDTFKDWVKPEVVLQIGGSLTSKRMSQFIESCAPIPYILVDSHPYRHDPSHIVTYRIQSSVSQFVAIMSEFQFSNKVKEWSCLLKGINSAIETEIRFQVQSESALTEPYVAHVISEVVASGARPALFVGNSMVLRDLDMYAKGSITSTSDSIYTADYLQQGFHGIPVAGNRGACGIDGLLSTAIGFSIGSEKRVFCMVGDVSFLHDTNGLSLLNQCVRRKPITVVVVNNHGGAIFSLLPVAKKTRPDILNKFFYTSHDISLSHLCSAHKVKHVLVRTKQELQIALQRCLYELTDSIVEIASSIPENAEFHRVLRDSASDVINQAMECILWAPQYDNEEYYMPFCSILKAEYTSFRMKLSTMPTSGETNEDENLLREGLILKVTLDDGTTGFGEIMPIEIHEESFSDAELQVRFLIQFMNGCKIDALLPLLNGSFSHWIWRNLGIPPSSIFPSVRCGLEMAILNALAAQRKSNLSDLVLGISNRLELREGNSKNEKSIEICALVDCEGSPSEVAYVVSELVEEGFSTVKLKVARGRTPIEDAMVIQKIRETVGYSINIRVDANRRWSYAEAMQFASAVKECNLQYVEEPIKAEENIIKFCDESGLPVALDETLDAIKGDFVNHLQKYAHPGIAAIVIKPSRVGGFENTALIAKWAFLHNKMAIVSSAYESSLSLSMYVQFSYFLHIQYENVCKTRNKRFHDGFAHGLGTYKWINEDIIDQGLINNVLKIGGKMRASVKDAQNIIERFSWDSERLLSRFCKNEEIGCYSVKIDEGGLSSCFRVKEAGLHTNKNIVIFLHGFLGTSEDWAPIMKSLSKDAHTISLDLPGHGKSQVHAKQECSISVETISGLLLKLIDEISTEGQRVVLVGYSMGARIALHMALNSDKIKGAVIISGSPGLKQESNRKIRQAIDKSRAKLLISHGLHNFIETWYSTKLWSSLREHPHFDRILQRRTQHDHVESLAKVLHDSSVAKQRSLWDDLKDCKKPLVFIAGEKDSKFVNISYQMHTEIMTHSKDEMERLCEVFIVPNCGHAVHFENPLQLIHAIRNFLAKLN</sequence>
<dbReference type="InterPro" id="IPR029058">
    <property type="entry name" value="AB_hydrolase_fold"/>
</dbReference>
<dbReference type="Gene3D" id="3.20.20.120">
    <property type="entry name" value="Enolase-like C-terminal domain"/>
    <property type="match status" value="1"/>
</dbReference>
<dbReference type="PROSITE" id="PS00909">
    <property type="entry name" value="MR_MLE_2"/>
    <property type="match status" value="1"/>
</dbReference>
<dbReference type="InterPro" id="IPR036849">
    <property type="entry name" value="Enolase-like_C_sf"/>
</dbReference>
<dbReference type="InterPro" id="IPR029017">
    <property type="entry name" value="Enolase-like_N"/>
</dbReference>
<dbReference type="HAMAP" id="MF_01660">
    <property type="entry name" value="MenH"/>
    <property type="match status" value="1"/>
</dbReference>
<dbReference type="InterPro" id="IPR022485">
    <property type="entry name" value="SHCHC_synthase_MenH"/>
</dbReference>
<dbReference type="HAMAP" id="MF_01659">
    <property type="entry name" value="MenD"/>
    <property type="match status" value="1"/>
</dbReference>
<dbReference type="Gene3D" id="3.30.390.10">
    <property type="entry name" value="Enolase-like, N-terminal domain"/>
    <property type="match status" value="1"/>
</dbReference>
<dbReference type="GO" id="GO:0070204">
    <property type="term" value="F:2-succinyl-5-enolpyruvyl-6-hydroxy-3-cyclohexene-1-carboxylic-acid synthase activity"/>
    <property type="evidence" value="ECO:0007669"/>
    <property type="project" value="InterPro"/>
</dbReference>
<dbReference type="InterPro" id="IPR032264">
    <property type="entry name" value="MenD_middle"/>
</dbReference>
<dbReference type="SUPFAM" id="SSF52518">
    <property type="entry name" value="Thiamin diphosphate-binding fold (THDP-binding)"/>
    <property type="match status" value="2"/>
</dbReference>
<keyword evidence="3" id="KW-0479">Metal-binding</keyword>
<dbReference type="Pfam" id="PF13378">
    <property type="entry name" value="MR_MLE_C"/>
    <property type="match status" value="1"/>
</dbReference>
<dbReference type="SFLD" id="SFLDG00180">
    <property type="entry name" value="muconate_cycloisomerase"/>
    <property type="match status" value="1"/>
</dbReference>
<dbReference type="NCBIfam" id="TIGR03695">
    <property type="entry name" value="menH_SHCHC"/>
    <property type="match status" value="1"/>
</dbReference>
<dbReference type="EMBL" id="SWLB01000022">
    <property type="protein sequence ID" value="KAF3323873.1"/>
    <property type="molecule type" value="Genomic_DNA"/>
</dbReference>
<evidence type="ECO:0000256" key="1">
    <source>
        <dbReference type="ARBA" id="ARBA00022428"/>
    </source>
</evidence>
<dbReference type="GO" id="GO:0046872">
    <property type="term" value="F:metal ion binding"/>
    <property type="evidence" value="ECO:0007669"/>
    <property type="project" value="UniProtKB-KW"/>
</dbReference>
<dbReference type="InterPro" id="IPR000073">
    <property type="entry name" value="AB_hydrolase_1"/>
</dbReference>
<dbReference type="OrthoDB" id="8119704at2759"/>
<feature type="domain" description="Mandelate racemase/muconate lactonizing enzyme C-terminal" evidence="8">
    <location>
        <begin position="1095"/>
        <end position="1191"/>
    </location>
</feature>
<dbReference type="InterPro" id="IPR018110">
    <property type="entry name" value="Mandel_Rmase/mucon_lact_enz_CS"/>
</dbReference>
<dbReference type="SUPFAM" id="SSF52467">
    <property type="entry name" value="DHS-like NAD/FAD-binding domain"/>
    <property type="match status" value="1"/>
</dbReference>
<evidence type="ECO:0000313" key="9">
    <source>
        <dbReference type="EMBL" id="KAF3323873.1"/>
    </source>
</evidence>
<dbReference type="NCBIfam" id="TIGR01927">
    <property type="entry name" value="menC_gam_Gplu"/>
    <property type="match status" value="1"/>
</dbReference>
<dbReference type="SMART" id="SM00922">
    <property type="entry name" value="MR_MLE"/>
    <property type="match status" value="1"/>
</dbReference>
<dbReference type="Pfam" id="PF02775">
    <property type="entry name" value="TPP_enzyme_C"/>
    <property type="match status" value="1"/>
</dbReference>
<dbReference type="CDD" id="cd02009">
    <property type="entry name" value="TPP_SHCHC_synthase"/>
    <property type="match status" value="1"/>
</dbReference>
<dbReference type="InterPro" id="IPR029065">
    <property type="entry name" value="Enolase_C-like"/>
</dbReference>
<dbReference type="Pfam" id="PF16582">
    <property type="entry name" value="TPP_enzyme_M_2"/>
    <property type="match status" value="1"/>
</dbReference>
<dbReference type="SFLD" id="SFLDS00001">
    <property type="entry name" value="Enolase"/>
    <property type="match status" value="1"/>
</dbReference>
<gene>
    <name evidence="9" type="ORF">FCM35_KLT11340</name>
</gene>
<name>A0A833QQM2_9POAL</name>
<proteinExistence type="inferred from homology"/>
<dbReference type="GO" id="GO:0030976">
    <property type="term" value="F:thiamine pyrophosphate binding"/>
    <property type="evidence" value="ECO:0007669"/>
    <property type="project" value="InterPro"/>
</dbReference>
<keyword evidence="6" id="KW-0464">Manganese</keyword>
<dbReference type="InterPro" id="IPR029035">
    <property type="entry name" value="DHS-like_NAD/FAD-binding_dom"/>
</dbReference>
<dbReference type="InterPro" id="IPR013342">
    <property type="entry name" value="Mandelate_racemase_C"/>
</dbReference>
<dbReference type="GO" id="GO:0070205">
    <property type="term" value="F:2-succinyl-6-hydroxy-2,4-cyclohexadiene-1-carboxylate synthase activity"/>
    <property type="evidence" value="ECO:0007669"/>
    <property type="project" value="InterPro"/>
</dbReference>
<organism evidence="9 10">
    <name type="scientific">Carex littledalei</name>
    <dbReference type="NCBI Taxonomy" id="544730"/>
    <lineage>
        <taxon>Eukaryota</taxon>
        <taxon>Viridiplantae</taxon>
        <taxon>Streptophyta</taxon>
        <taxon>Embryophyta</taxon>
        <taxon>Tracheophyta</taxon>
        <taxon>Spermatophyta</taxon>
        <taxon>Magnoliopsida</taxon>
        <taxon>Liliopsida</taxon>
        <taxon>Poales</taxon>
        <taxon>Cyperaceae</taxon>
        <taxon>Cyperoideae</taxon>
        <taxon>Cariceae</taxon>
        <taxon>Carex</taxon>
        <taxon>Carex subgen. Euthyceras</taxon>
    </lineage>
</organism>
<dbReference type="PANTHER" id="PTHR42916:SF1">
    <property type="entry name" value="PROTEIN PHYLLO, CHLOROPLASTIC"/>
    <property type="match status" value="1"/>
</dbReference>
<dbReference type="Pfam" id="PF12697">
    <property type="entry name" value="Abhydrolase_6"/>
    <property type="match status" value="1"/>
</dbReference>
<keyword evidence="7" id="KW-0456">Lyase</keyword>
<dbReference type="NCBIfam" id="TIGR00173">
    <property type="entry name" value="menD"/>
    <property type="match status" value="1"/>
</dbReference>
<evidence type="ECO:0000256" key="2">
    <source>
        <dbReference type="ARBA" id="ARBA00022679"/>
    </source>
</evidence>
<dbReference type="SFLD" id="SFLDF00009">
    <property type="entry name" value="o-succinylbenzoate_synthase"/>
    <property type="match status" value="1"/>
</dbReference>
<evidence type="ECO:0000256" key="7">
    <source>
        <dbReference type="ARBA" id="ARBA00023239"/>
    </source>
</evidence>
<dbReference type="Gene3D" id="3.40.50.1820">
    <property type="entry name" value="alpha/beta hydrolase"/>
    <property type="match status" value="1"/>
</dbReference>
<evidence type="ECO:0000256" key="4">
    <source>
        <dbReference type="ARBA" id="ARBA00022842"/>
    </source>
</evidence>
<dbReference type="GO" id="GO:0009234">
    <property type="term" value="P:menaquinone biosynthetic process"/>
    <property type="evidence" value="ECO:0007669"/>
    <property type="project" value="UniProtKB-KW"/>
</dbReference>
<evidence type="ECO:0000256" key="6">
    <source>
        <dbReference type="ARBA" id="ARBA00023211"/>
    </source>
</evidence>
<comment type="caution">
    <text evidence="9">The sequence shown here is derived from an EMBL/GenBank/DDBJ whole genome shotgun (WGS) entry which is preliminary data.</text>
</comment>
<keyword evidence="4" id="KW-0460">Magnesium</keyword>
<keyword evidence="1" id="KW-0474">Menaquinone biosynthesis</keyword>
<keyword evidence="10" id="KW-1185">Reference proteome</keyword>
<protein>
    <submittedName>
        <fullName evidence="9">Protein PHYLLO</fullName>
    </submittedName>
</protein>
<dbReference type="PANTHER" id="PTHR42916">
    <property type="entry name" value="2-SUCCINYL-5-ENOLPYRUVYL-6-HYDROXY-3-CYCLOHEXENE-1-CARBOXYLATE SYNTHASE"/>
    <property type="match status" value="1"/>
</dbReference>
<evidence type="ECO:0000259" key="8">
    <source>
        <dbReference type="SMART" id="SM00922"/>
    </source>
</evidence>
<evidence type="ECO:0000256" key="5">
    <source>
        <dbReference type="ARBA" id="ARBA00023052"/>
    </source>
</evidence>
<dbReference type="Gene3D" id="3.40.50.970">
    <property type="match status" value="2"/>
</dbReference>
<keyword evidence="2" id="KW-0808">Transferase</keyword>
<evidence type="ECO:0000256" key="3">
    <source>
        <dbReference type="ARBA" id="ARBA00022723"/>
    </source>
</evidence>
<dbReference type="SUPFAM" id="SSF54826">
    <property type="entry name" value="Enolase N-terminal domain-like"/>
    <property type="match status" value="1"/>
</dbReference>
<dbReference type="InterPro" id="IPR029061">
    <property type="entry name" value="THDP-binding"/>
</dbReference>
<dbReference type="CDD" id="cd07037">
    <property type="entry name" value="TPP_PYR_MenD"/>
    <property type="match status" value="1"/>
</dbReference>
<evidence type="ECO:0000313" key="10">
    <source>
        <dbReference type="Proteomes" id="UP000623129"/>
    </source>
</evidence>
<dbReference type="InterPro" id="IPR012001">
    <property type="entry name" value="Thiamin_PyroP_enz_TPP-bd_dom"/>
</dbReference>
<accession>A0A833QQM2</accession>
<dbReference type="GO" id="GO:0009063">
    <property type="term" value="P:amino acid catabolic process"/>
    <property type="evidence" value="ECO:0007669"/>
    <property type="project" value="InterPro"/>
</dbReference>
<reference evidence="9" key="1">
    <citation type="submission" date="2020-01" db="EMBL/GenBank/DDBJ databases">
        <title>Genome sequence of Kobresia littledalei, the first chromosome-level genome in the family Cyperaceae.</title>
        <authorList>
            <person name="Qu G."/>
        </authorList>
    </citation>
    <scope>NUCLEOTIDE SEQUENCE</scope>
    <source>
        <strain evidence="9">C.B.Clarke</strain>
        <tissue evidence="9">Leaf</tissue>
    </source>
</reference>
<dbReference type="Gene3D" id="3.40.50.1220">
    <property type="entry name" value="TPP-binding domain"/>
    <property type="match status" value="1"/>
</dbReference>
<dbReference type="Proteomes" id="UP000623129">
    <property type="component" value="Unassembled WGS sequence"/>
</dbReference>